<evidence type="ECO:0000256" key="8">
    <source>
        <dbReference type="ARBA" id="ARBA00023316"/>
    </source>
</evidence>
<dbReference type="GO" id="GO:0030244">
    <property type="term" value="P:cellulose biosynthetic process"/>
    <property type="evidence" value="ECO:0007669"/>
    <property type="project" value="InterPro"/>
</dbReference>
<feature type="transmembrane region" description="Helical" evidence="13">
    <location>
        <begin position="596"/>
        <end position="617"/>
    </location>
</feature>
<dbReference type="FunFam" id="3.90.550.10:FF:000138">
    <property type="entry name" value="Cellulose synthase isolog"/>
    <property type="match status" value="1"/>
</dbReference>
<gene>
    <name evidence="14" type="ORF">H6P81_014352</name>
</gene>
<organism evidence="14 15">
    <name type="scientific">Aristolochia fimbriata</name>
    <name type="common">White veined hardy Dutchman's pipe vine</name>
    <dbReference type="NCBI Taxonomy" id="158543"/>
    <lineage>
        <taxon>Eukaryota</taxon>
        <taxon>Viridiplantae</taxon>
        <taxon>Streptophyta</taxon>
        <taxon>Embryophyta</taxon>
        <taxon>Tracheophyta</taxon>
        <taxon>Spermatophyta</taxon>
        <taxon>Magnoliopsida</taxon>
        <taxon>Magnoliidae</taxon>
        <taxon>Piperales</taxon>
        <taxon>Aristolochiaceae</taxon>
        <taxon>Aristolochia</taxon>
    </lineage>
</organism>
<evidence type="ECO:0000256" key="1">
    <source>
        <dbReference type="ARBA" id="ARBA00004653"/>
    </source>
</evidence>
<comment type="function">
    <text evidence="9">Thought to be a Golgi-localized beta-glycan synthase that polymerize the backbones of noncellulosic polysaccharides (hemicelluloses) of plant cell wall.</text>
</comment>
<evidence type="ECO:0000256" key="13">
    <source>
        <dbReference type="SAM" id="Phobius"/>
    </source>
</evidence>
<dbReference type="InterPro" id="IPR005150">
    <property type="entry name" value="Cellulose_synth"/>
</dbReference>
<evidence type="ECO:0000256" key="2">
    <source>
        <dbReference type="ARBA" id="ARBA00022676"/>
    </source>
</evidence>
<evidence type="ECO:0000256" key="10">
    <source>
        <dbReference type="PIRSR" id="PIRSR605150-1"/>
    </source>
</evidence>
<keyword evidence="5 13" id="KW-1133">Transmembrane helix</keyword>
<dbReference type="EMBL" id="JAINDJ010000005">
    <property type="protein sequence ID" value="KAG9448224.1"/>
    <property type="molecule type" value="Genomic_DNA"/>
</dbReference>
<feature type="active site" evidence="10">
    <location>
        <position position="443"/>
    </location>
</feature>
<dbReference type="Proteomes" id="UP000825729">
    <property type="component" value="Unassembled WGS sequence"/>
</dbReference>
<keyword evidence="3" id="KW-0808">Transferase</keyword>
<keyword evidence="2" id="KW-0328">Glycosyltransferase</keyword>
<feature type="binding site" evidence="11">
    <location>
        <position position="118"/>
    </location>
    <ligand>
        <name>UDP-alpha-D-glucose</name>
        <dbReference type="ChEBI" id="CHEBI:58885"/>
    </ligand>
</feature>
<evidence type="ECO:0000256" key="4">
    <source>
        <dbReference type="ARBA" id="ARBA00022692"/>
    </source>
</evidence>
<feature type="transmembrane region" description="Helical" evidence="13">
    <location>
        <begin position="56"/>
        <end position="76"/>
    </location>
</feature>
<name>A0AAV7EIS7_ARIFI</name>
<dbReference type="Pfam" id="PF03552">
    <property type="entry name" value="Cellulose_synt"/>
    <property type="match status" value="2"/>
</dbReference>
<evidence type="ECO:0000256" key="12">
    <source>
        <dbReference type="PIRSR" id="PIRSR605150-3"/>
    </source>
</evidence>
<feature type="binding site" evidence="12">
    <location>
        <position position="304"/>
    </location>
    <ligand>
        <name>Mn(2+)</name>
        <dbReference type="ChEBI" id="CHEBI:29035"/>
    </ligand>
</feature>
<evidence type="ECO:0000256" key="3">
    <source>
        <dbReference type="ARBA" id="ARBA00022679"/>
    </source>
</evidence>
<reference evidence="14 15" key="1">
    <citation type="submission" date="2021-07" db="EMBL/GenBank/DDBJ databases">
        <title>The Aristolochia fimbriata genome: insights into angiosperm evolution, floral development and chemical biosynthesis.</title>
        <authorList>
            <person name="Jiao Y."/>
        </authorList>
    </citation>
    <scope>NUCLEOTIDE SEQUENCE [LARGE SCALE GENOMIC DNA]</scope>
    <source>
        <strain evidence="14">IBCAS-2021</strain>
        <tissue evidence="14">Leaf</tissue>
    </source>
</reference>
<keyword evidence="6" id="KW-0333">Golgi apparatus</keyword>
<feature type="transmembrane region" description="Helical" evidence="13">
    <location>
        <begin position="645"/>
        <end position="669"/>
    </location>
</feature>
<comment type="subcellular location">
    <subcellularLocation>
        <location evidence="1">Golgi apparatus membrane</location>
        <topology evidence="1">Multi-pass membrane protein</topology>
    </subcellularLocation>
</comment>
<feature type="binding site" evidence="12">
    <location>
        <position position="280"/>
    </location>
    <ligand>
        <name>Mn(2+)</name>
        <dbReference type="ChEBI" id="CHEBI:29035"/>
    </ligand>
</feature>
<evidence type="ECO:0000313" key="15">
    <source>
        <dbReference type="Proteomes" id="UP000825729"/>
    </source>
</evidence>
<evidence type="ECO:0000256" key="5">
    <source>
        <dbReference type="ARBA" id="ARBA00022989"/>
    </source>
</evidence>
<dbReference type="Gene3D" id="3.90.550.10">
    <property type="entry name" value="Spore Coat Polysaccharide Biosynthesis Protein SpsA, Chain A"/>
    <property type="match status" value="1"/>
</dbReference>
<feature type="transmembrane region" description="Helical" evidence="13">
    <location>
        <begin position="515"/>
        <end position="535"/>
    </location>
</feature>
<evidence type="ECO:0008006" key="16">
    <source>
        <dbReference type="Google" id="ProtNLM"/>
    </source>
</evidence>
<feature type="binding site" evidence="11">
    <location>
        <position position="147"/>
    </location>
    <ligand>
        <name>UDP-alpha-D-glucose</name>
        <dbReference type="ChEBI" id="CHEBI:58885"/>
    </ligand>
</feature>
<feature type="transmembrane region" description="Helical" evidence="13">
    <location>
        <begin position="555"/>
        <end position="575"/>
    </location>
</feature>
<keyword evidence="15" id="KW-1185">Reference proteome</keyword>
<dbReference type="GO" id="GO:0016760">
    <property type="term" value="F:cellulose synthase (UDP-forming) activity"/>
    <property type="evidence" value="ECO:0007669"/>
    <property type="project" value="InterPro"/>
</dbReference>
<protein>
    <recommendedName>
        <fullName evidence="16">Cellulose synthase-like protein G3</fullName>
    </recommendedName>
</protein>
<keyword evidence="8" id="KW-0961">Cell wall biogenesis/degradation</keyword>
<dbReference type="GO" id="GO:0000139">
    <property type="term" value="C:Golgi membrane"/>
    <property type="evidence" value="ECO:0007669"/>
    <property type="project" value="UniProtKB-SubCell"/>
</dbReference>
<dbReference type="AlphaFoldDB" id="A0AAV7EIS7"/>
<feature type="transmembrane region" description="Helical" evidence="13">
    <location>
        <begin position="676"/>
        <end position="694"/>
    </location>
</feature>
<comment type="caution">
    <text evidence="14">The sequence shown here is derived from an EMBL/GenBank/DDBJ whole genome shotgun (WGS) entry which is preliminary data.</text>
</comment>
<accession>A0AAV7EIS7</accession>
<keyword evidence="4 13" id="KW-0812">Transmembrane</keyword>
<keyword evidence="7 13" id="KW-0472">Membrane</keyword>
<evidence type="ECO:0000256" key="7">
    <source>
        <dbReference type="ARBA" id="ARBA00023136"/>
    </source>
</evidence>
<sequence length="727" mass="82170">MGITPEIEALPLHKLDLDAPRIIFNRIHAVMYSCGILALLYHHIVRLWNAPTIPSFFVFLTMLVADVVLAFQWALTQSFRWRPVRRQEFPENLPRVIGEESEFPKLDVFVCTADPYKEPPIGVVNTALSVMAFDYPSEKISVYVSDDGGSELTLFAFLEAAKFARHWLPFCKENKIVDRCPEVYFGSNAVCSSPELREMYEVMKARIERVMELGRVEEVCEAEEGMFKLWRVQGFTRQDHPPVIQPLLQSEKDSDVGGGKIPNLIYLSREKSRTHHHHFKAGALNALLRVSGRMSDAPFILTLDCDMYSNDPGTALRALCYLVDDDQEMQRVAYVQFPQLFRGLNKQAIYGCEYKRLFQINPTGMDGFQGTSYVGTGCFFRRRAFYGSPSLPSGNNGNGYSTSVTNIRSSDDQDVQHLASCSYEDDTSWGHQVGFRYGSLVEDYFTGYRLKCEGWRSIFCNPERPAFLGDVPINLADALSQNERWDVGLLEVTLSKYNPLVFGVKNMSLPMGMCYGHYAFSPFYALPVIIYGLLPQISLLARIPPLFPKASSPCFYLYAYLFVGAYGQDLLDFLCERGTLQRWWSDQRMWMIRGTSSYLFAFIQFSFKLIGVSGIGFNLTTKIIDEDERKRYDQGVFEFGAASPYFISMGTFALVNIISFTLGLVQGLLLKSIGEVLAQLLISGFVVVNCWPIYEAMILRTDKGRMPSRTTILSAMIASVLCCAAAA</sequence>
<feature type="active site" evidence="10">
    <location>
        <position position="147"/>
    </location>
</feature>
<feature type="transmembrane region" description="Helical" evidence="13">
    <location>
        <begin position="23"/>
        <end position="44"/>
    </location>
</feature>
<evidence type="ECO:0000256" key="9">
    <source>
        <dbReference type="ARBA" id="ARBA00037405"/>
    </source>
</evidence>
<proteinExistence type="predicted"/>
<evidence type="ECO:0000313" key="14">
    <source>
        <dbReference type="EMBL" id="KAG9448224.1"/>
    </source>
</evidence>
<evidence type="ECO:0000256" key="6">
    <source>
        <dbReference type="ARBA" id="ARBA00023034"/>
    </source>
</evidence>
<evidence type="ECO:0000256" key="11">
    <source>
        <dbReference type="PIRSR" id="PIRSR605150-2"/>
    </source>
</evidence>
<dbReference type="PANTHER" id="PTHR13301">
    <property type="entry name" value="X-BOX TRANSCRIPTION FACTOR-RELATED"/>
    <property type="match status" value="1"/>
</dbReference>
<dbReference type="SUPFAM" id="SSF53448">
    <property type="entry name" value="Nucleotide-diphospho-sugar transferases"/>
    <property type="match status" value="1"/>
</dbReference>
<dbReference type="GO" id="GO:0071555">
    <property type="term" value="P:cell wall organization"/>
    <property type="evidence" value="ECO:0007669"/>
    <property type="project" value="UniProtKB-KW"/>
</dbReference>
<dbReference type="InterPro" id="IPR029044">
    <property type="entry name" value="Nucleotide-diphossugar_trans"/>
</dbReference>
<feature type="binding site" evidence="11">
    <location>
        <position position="117"/>
    </location>
    <ligand>
        <name>UDP-alpha-D-glucose</name>
        <dbReference type="ChEBI" id="CHEBI:58885"/>
    </ligand>
</feature>